<evidence type="ECO:0000259" key="3">
    <source>
        <dbReference type="Pfam" id="PF00144"/>
    </source>
</evidence>
<dbReference type="InterPro" id="IPR001466">
    <property type="entry name" value="Beta-lactam-related"/>
</dbReference>
<accession>A0ABW9NXF3</accession>
<name>A0ABW9NXF3_9ACTN</name>
<feature type="domain" description="Beta-lactamase-related" evidence="3">
    <location>
        <begin position="51"/>
        <end position="378"/>
    </location>
</feature>
<evidence type="ECO:0000313" key="4">
    <source>
        <dbReference type="EMBL" id="MQS37844.1"/>
    </source>
</evidence>
<keyword evidence="2" id="KW-0732">Signal</keyword>
<dbReference type="Gene3D" id="3.40.710.10">
    <property type="entry name" value="DD-peptidase/beta-lactamase superfamily"/>
    <property type="match status" value="1"/>
</dbReference>
<evidence type="ECO:0000256" key="2">
    <source>
        <dbReference type="SAM" id="SignalP"/>
    </source>
</evidence>
<dbReference type="PANTHER" id="PTHR46825:SF7">
    <property type="entry name" value="D-ALANYL-D-ALANINE CARBOXYPEPTIDASE"/>
    <property type="match status" value="1"/>
</dbReference>
<gene>
    <name evidence="4" type="ORF">FFZ77_20090</name>
</gene>
<evidence type="ECO:0000313" key="5">
    <source>
        <dbReference type="Proteomes" id="UP000460558"/>
    </source>
</evidence>
<dbReference type="InterPro" id="IPR012338">
    <property type="entry name" value="Beta-lactam/transpept-like"/>
</dbReference>
<evidence type="ECO:0000256" key="1">
    <source>
        <dbReference type="SAM" id="MobiDB-lite"/>
    </source>
</evidence>
<reference evidence="4 5" key="1">
    <citation type="submission" date="2019-06" db="EMBL/GenBank/DDBJ databases">
        <title>Comparative genomics and metabolomics analyses of clavulanic acid producing Streptomyces species provides insight into specialized metabolism and evolution of beta-lactam biosynthetic gene clusters.</title>
        <authorList>
            <person name="Moore M.A."/>
            <person name="Cruz-Morales P."/>
            <person name="Barona Gomez F."/>
            <person name="Kapil T."/>
        </authorList>
    </citation>
    <scope>NUCLEOTIDE SEQUENCE [LARGE SCALE GENOMIC DNA]</scope>
    <source>
        <strain evidence="4 5">T-272</strain>
    </source>
</reference>
<dbReference type="RefSeq" id="WP_153484950.1">
    <property type="nucleotide sequence ID" value="NZ_VDEQ01000221.1"/>
</dbReference>
<organism evidence="4 5">
    <name type="scientific">Streptomyces katsurahamanus</name>
    <dbReference type="NCBI Taxonomy" id="2577098"/>
    <lineage>
        <taxon>Bacteria</taxon>
        <taxon>Bacillati</taxon>
        <taxon>Actinomycetota</taxon>
        <taxon>Actinomycetes</taxon>
        <taxon>Kitasatosporales</taxon>
        <taxon>Streptomycetaceae</taxon>
        <taxon>Streptomyces</taxon>
    </lineage>
</organism>
<dbReference type="PANTHER" id="PTHR46825">
    <property type="entry name" value="D-ALANYL-D-ALANINE-CARBOXYPEPTIDASE/ENDOPEPTIDASE AMPH"/>
    <property type="match status" value="1"/>
</dbReference>
<feature type="region of interest" description="Disordered" evidence="1">
    <location>
        <begin position="243"/>
        <end position="265"/>
    </location>
</feature>
<feature type="region of interest" description="Disordered" evidence="1">
    <location>
        <begin position="392"/>
        <end position="413"/>
    </location>
</feature>
<proteinExistence type="predicted"/>
<dbReference type="SUPFAM" id="SSF56601">
    <property type="entry name" value="beta-lactamase/transpeptidase-like"/>
    <property type="match status" value="1"/>
</dbReference>
<sequence>MTAGRIPRTGITAVTAVAAAAVAVTAFAVPAQAESAGKGRDKGHQATQRAMDAMVEAGAVGVTAAAKDREGRWKGVSGVGDREAGTPRGADDRFRIGSVTKTFVATVLLQMEAEGKLDLDDTVERHLPGLVRGNGNDGRKITVRQLLNHTSGLYNYTSDLAFQNRNLYAPGFLTHRYDTHAPRDLVKVALAHKPDFAPGTKHFYSNTGYIVAGLIIEKISGNSYEHEVAQRVIKPLGLRATSLPKGDPKLPSPSARNYSKLSPDPGASTVHDVTAHNMSWGWAAGDAISTTGDLNRFFSALLRGKLFPAEQLTAMKQAVPAPDDQLYSAYGLGIYKVRTSCDAELWSHSGGAVGAVTEAVTTPDGRHTFTYNANSDFGVTLGIVNAEFCGDGGTPERRAPSAPHTLSAPVNRL</sequence>
<dbReference type="Pfam" id="PF00144">
    <property type="entry name" value="Beta-lactamase"/>
    <property type="match status" value="1"/>
</dbReference>
<feature type="signal peptide" evidence="2">
    <location>
        <begin position="1"/>
        <end position="28"/>
    </location>
</feature>
<keyword evidence="5" id="KW-1185">Reference proteome</keyword>
<dbReference type="InterPro" id="IPR050491">
    <property type="entry name" value="AmpC-like"/>
</dbReference>
<feature type="chain" id="PRO_5045617461" evidence="2">
    <location>
        <begin position="29"/>
        <end position="413"/>
    </location>
</feature>
<dbReference type="EMBL" id="VDEQ01000221">
    <property type="protein sequence ID" value="MQS37844.1"/>
    <property type="molecule type" value="Genomic_DNA"/>
</dbReference>
<comment type="caution">
    <text evidence="4">The sequence shown here is derived from an EMBL/GenBank/DDBJ whole genome shotgun (WGS) entry which is preliminary data.</text>
</comment>
<dbReference type="Proteomes" id="UP000460558">
    <property type="component" value="Unassembled WGS sequence"/>
</dbReference>
<protein>
    <submittedName>
        <fullName evidence="4">Beta-lactamase family protein</fullName>
    </submittedName>
</protein>